<dbReference type="InterPro" id="IPR025669">
    <property type="entry name" value="AAA_dom"/>
</dbReference>
<feature type="domain" description="AAA" evidence="1">
    <location>
        <begin position="3"/>
        <end position="175"/>
    </location>
</feature>
<evidence type="ECO:0000259" key="1">
    <source>
        <dbReference type="Pfam" id="PF13614"/>
    </source>
</evidence>
<sequence length="253" mass="27486">MSAKIISVLNHKGGSAKTETVFNLAAALRLAGHRVLMVDLDSQSNLTESCGLFIEEGEYDITHSIVRNLPLQALSFDNLPDLLPSSIDLATAHGHFSNNIVGYFRLRDILSTIREQYDYIVIDNSPSLDFLAINSLNAADEVIIPVECKPKGLRGISAVINLIDSIQSTTNEKLRLSHILLTRKDNTALSKQTEEFLREQYGKLVAKSGIPSNVSVPEASAAGISVMEYAPQSKGAEAYEAFAKEVDKVGLGV</sequence>
<dbReference type="AlphaFoldDB" id="A0AAU9DEJ5"/>
<dbReference type="Pfam" id="PF13614">
    <property type="entry name" value="AAA_31"/>
    <property type="match status" value="1"/>
</dbReference>
<keyword evidence="2" id="KW-0614">Plasmid</keyword>
<dbReference type="Gene3D" id="3.40.50.300">
    <property type="entry name" value="P-loop containing nucleotide triphosphate hydrolases"/>
    <property type="match status" value="1"/>
</dbReference>
<dbReference type="EMBL" id="AP025321">
    <property type="protein sequence ID" value="BDD12859.1"/>
    <property type="molecule type" value="Genomic_DNA"/>
</dbReference>
<geneLocation type="plasmid" evidence="2 3">
    <name>pFA7</name>
</geneLocation>
<dbReference type="PIRSF" id="PIRSF009320">
    <property type="entry name" value="Nuc_binding_HP_1000"/>
    <property type="match status" value="1"/>
</dbReference>
<dbReference type="InterPro" id="IPR050678">
    <property type="entry name" value="DNA_Partitioning_ATPase"/>
</dbReference>
<dbReference type="Proteomes" id="UP001348817">
    <property type="component" value="Plasmid pFA7"/>
</dbReference>
<dbReference type="SUPFAM" id="SSF52540">
    <property type="entry name" value="P-loop containing nucleoside triphosphate hydrolases"/>
    <property type="match status" value="1"/>
</dbReference>
<organism evidence="2 3">
    <name type="scientific">Fulvitalea axinellae</name>
    <dbReference type="NCBI Taxonomy" id="1182444"/>
    <lineage>
        <taxon>Bacteria</taxon>
        <taxon>Pseudomonadati</taxon>
        <taxon>Bacteroidota</taxon>
        <taxon>Cytophagia</taxon>
        <taxon>Cytophagales</taxon>
        <taxon>Persicobacteraceae</taxon>
        <taxon>Fulvitalea</taxon>
    </lineage>
</organism>
<keyword evidence="3" id="KW-1185">Reference proteome</keyword>
<dbReference type="InterPro" id="IPR027417">
    <property type="entry name" value="P-loop_NTPase"/>
</dbReference>
<dbReference type="CDD" id="cd02042">
    <property type="entry name" value="ParAB_family"/>
    <property type="match status" value="1"/>
</dbReference>
<dbReference type="KEGG" id="fax:FUAX_52910"/>
<reference evidence="2 3" key="1">
    <citation type="submission" date="2021-12" db="EMBL/GenBank/DDBJ databases">
        <title>Genome sequencing of bacteria with rrn-lacking chromosome and rrn-plasmid.</title>
        <authorList>
            <person name="Anda M."/>
            <person name="Iwasaki W."/>
        </authorList>
    </citation>
    <scope>NUCLEOTIDE SEQUENCE [LARGE SCALE GENOMIC DNA]</scope>
    <source>
        <strain evidence="2 3">DSM 100852</strain>
        <plasmid evidence="2 3">pFA7</plasmid>
    </source>
</reference>
<evidence type="ECO:0000313" key="3">
    <source>
        <dbReference type="Proteomes" id="UP001348817"/>
    </source>
</evidence>
<proteinExistence type="predicted"/>
<evidence type="ECO:0000313" key="2">
    <source>
        <dbReference type="EMBL" id="BDD12859.1"/>
    </source>
</evidence>
<gene>
    <name evidence="2" type="primary">soj_2</name>
    <name evidence="2" type="ORF">FUAX_52910</name>
</gene>
<dbReference type="PANTHER" id="PTHR13696">
    <property type="entry name" value="P-LOOP CONTAINING NUCLEOSIDE TRIPHOSPHATE HYDROLASE"/>
    <property type="match status" value="1"/>
</dbReference>
<dbReference type="RefSeq" id="WP_338396100.1">
    <property type="nucleotide sequence ID" value="NZ_AP025321.1"/>
</dbReference>
<protein>
    <submittedName>
        <fullName evidence="2">Sporulation initiation inhibitor Soj</fullName>
    </submittedName>
</protein>
<dbReference type="FunFam" id="3.40.50.300:FF:000285">
    <property type="entry name" value="Sporulation initiation inhibitor Soj"/>
    <property type="match status" value="1"/>
</dbReference>
<dbReference type="PANTHER" id="PTHR13696:SF99">
    <property type="entry name" value="COBYRINIC ACID AC-DIAMIDE SYNTHASE"/>
    <property type="match status" value="1"/>
</dbReference>
<name>A0AAU9DEJ5_9BACT</name>
<accession>A0AAU9DEJ5</accession>